<comment type="caution">
    <text evidence="1">The sequence shown here is derived from an EMBL/GenBank/DDBJ whole genome shotgun (WGS) entry which is preliminary data.</text>
</comment>
<keyword evidence="2" id="KW-1185">Reference proteome</keyword>
<evidence type="ECO:0000313" key="2">
    <source>
        <dbReference type="Proteomes" id="UP001140091"/>
    </source>
</evidence>
<dbReference type="OrthoDB" id="5967843at2759"/>
<evidence type="ECO:0000313" key="1">
    <source>
        <dbReference type="EMBL" id="KAJ2921521.1"/>
    </source>
</evidence>
<dbReference type="Proteomes" id="UP001140091">
    <property type="component" value="Unassembled WGS sequence"/>
</dbReference>
<proteinExistence type="predicted"/>
<dbReference type="AlphaFoldDB" id="A0A9W8IQM2"/>
<gene>
    <name evidence="1" type="ORF">H1R20_g15577</name>
</gene>
<organism evidence="1 2">
    <name type="scientific">Candolleomyces eurysporus</name>
    <dbReference type="NCBI Taxonomy" id="2828524"/>
    <lineage>
        <taxon>Eukaryota</taxon>
        <taxon>Fungi</taxon>
        <taxon>Dikarya</taxon>
        <taxon>Basidiomycota</taxon>
        <taxon>Agaricomycotina</taxon>
        <taxon>Agaricomycetes</taxon>
        <taxon>Agaricomycetidae</taxon>
        <taxon>Agaricales</taxon>
        <taxon>Agaricineae</taxon>
        <taxon>Psathyrellaceae</taxon>
        <taxon>Candolleomyces</taxon>
    </lineage>
</organism>
<dbReference type="EMBL" id="JANBPK010001587">
    <property type="protein sequence ID" value="KAJ2921521.1"/>
    <property type="molecule type" value="Genomic_DNA"/>
</dbReference>
<accession>A0A9W8IQM2</accession>
<sequence length="137" mass="16254">MQHLIECPLDFDSLPVEWEELPLPKLYRHSLEEAVYYLPSFLSDIDGIDDDEVVGFTQNGGWQKINNLLPLLFRSVRYSRDRFDRWITALHYLTDRLKARKSEATAVISVFVDKWENDHKQYKDEQDIENLDSDFSE</sequence>
<feature type="non-terminal residue" evidence="1">
    <location>
        <position position="1"/>
    </location>
</feature>
<protein>
    <submittedName>
        <fullName evidence="1">Uncharacterized protein</fullName>
    </submittedName>
</protein>
<name>A0A9W8IQM2_9AGAR</name>
<reference evidence="1" key="1">
    <citation type="submission" date="2022-06" db="EMBL/GenBank/DDBJ databases">
        <title>Genome Sequence of Candolleomyces eurysporus.</title>
        <authorList>
            <person name="Buettner E."/>
        </authorList>
    </citation>
    <scope>NUCLEOTIDE SEQUENCE</scope>
    <source>
        <strain evidence="1">VTCC 930004</strain>
    </source>
</reference>